<dbReference type="EC" id="6.5.1.-" evidence="13"/>
<dbReference type="InParanoid" id="A0A540VDJ0"/>
<keyword evidence="5" id="KW-0692">RNA repair</keyword>
<dbReference type="GO" id="GO:0046872">
    <property type="term" value="F:metal ion binding"/>
    <property type="evidence" value="ECO:0007669"/>
    <property type="project" value="UniProtKB-UniRule"/>
</dbReference>
<dbReference type="AlphaFoldDB" id="A0A540VDJ0"/>
<dbReference type="Gene3D" id="3.90.1860.10">
    <property type="entry name" value="tRNA-splicing ligase RtcB"/>
    <property type="match status" value="1"/>
</dbReference>
<evidence type="ECO:0000256" key="7">
    <source>
        <dbReference type="ARBA" id="ARBA00023211"/>
    </source>
</evidence>
<feature type="binding site" evidence="11">
    <location>
        <begin position="406"/>
        <end position="409"/>
    </location>
    <ligand>
        <name>GMP</name>
        <dbReference type="ChEBI" id="CHEBI:58115"/>
    </ligand>
</feature>
<feature type="active site" description="GMP-histidine intermediate" evidence="10">
    <location>
        <position position="406"/>
    </location>
</feature>
<dbReference type="SUPFAM" id="SSF103365">
    <property type="entry name" value="Hypothetical protein PH1602"/>
    <property type="match status" value="1"/>
</dbReference>
<keyword evidence="2 13" id="KW-0436">Ligase</keyword>
<dbReference type="PANTHER" id="PTHR11118">
    <property type="entry name" value="RNA-SPLICING LIGASE RTCB HOMOLOG"/>
    <property type="match status" value="1"/>
</dbReference>
<feature type="binding site" evidence="12">
    <location>
        <position position="206"/>
    </location>
    <ligand>
        <name>Mn(2+)</name>
        <dbReference type="ChEBI" id="CHEBI:29035"/>
        <label>1</label>
    </ligand>
</feature>
<dbReference type="OrthoDB" id="9802323at2"/>
<evidence type="ECO:0000256" key="8">
    <source>
        <dbReference type="ARBA" id="ARBA00047746"/>
    </source>
</evidence>
<keyword evidence="15" id="KW-1185">Reference proteome</keyword>
<feature type="binding site" evidence="12">
    <location>
        <position position="237"/>
    </location>
    <ligand>
        <name>Mn(2+)</name>
        <dbReference type="ChEBI" id="CHEBI:29035"/>
        <label>2</label>
    </ligand>
</feature>
<comment type="catalytic activity">
    <reaction evidence="8">
        <text>a 3'-end 3'-phospho-ribonucleotide-RNA + a 5'-end dephospho-ribonucleoside-RNA + GTP = a ribonucleotidyl-ribonucleotide-RNA + GMP + diphosphate</text>
        <dbReference type="Rhea" id="RHEA:68076"/>
        <dbReference type="Rhea" id="RHEA-COMP:10463"/>
        <dbReference type="Rhea" id="RHEA-COMP:13936"/>
        <dbReference type="Rhea" id="RHEA-COMP:17355"/>
        <dbReference type="ChEBI" id="CHEBI:33019"/>
        <dbReference type="ChEBI" id="CHEBI:37565"/>
        <dbReference type="ChEBI" id="CHEBI:58115"/>
        <dbReference type="ChEBI" id="CHEBI:83062"/>
        <dbReference type="ChEBI" id="CHEBI:138284"/>
        <dbReference type="ChEBI" id="CHEBI:173118"/>
        <dbReference type="EC" id="6.5.1.8"/>
    </reaction>
</comment>
<dbReference type="RefSeq" id="WP_141610878.1">
    <property type="nucleotide sequence ID" value="NZ_VIGC02000019.1"/>
</dbReference>
<evidence type="ECO:0000256" key="11">
    <source>
        <dbReference type="PIRSR" id="PIRSR601233-2"/>
    </source>
</evidence>
<dbReference type="GO" id="GO:0006396">
    <property type="term" value="P:RNA processing"/>
    <property type="evidence" value="ECO:0007669"/>
    <property type="project" value="InterPro"/>
</dbReference>
<comment type="subunit">
    <text evidence="13">Monomer.</text>
</comment>
<evidence type="ECO:0000256" key="1">
    <source>
        <dbReference type="ARBA" id="ARBA00008071"/>
    </source>
</evidence>
<comment type="similarity">
    <text evidence="1 13">Belongs to the RtcB family.</text>
</comment>
<feature type="binding site" evidence="11">
    <location>
        <position position="387"/>
    </location>
    <ligand>
        <name>GMP</name>
        <dbReference type="ChEBI" id="CHEBI:58115"/>
    </ligand>
</feature>
<dbReference type="PANTHER" id="PTHR11118:SF1">
    <property type="entry name" value="RNA-SPLICING LIGASE RTCB HOMOLOG"/>
    <property type="match status" value="1"/>
</dbReference>
<sequence>MVQMKDLIRIDKYVWEIPKSYRHDMRVPARIYASRTLLEKALTDKSIEQLVNATTLPGIVGYAIAMPDVHQGYGFPVGGVAATRLPDGVISPGSIGYDINCGVRLLASDIYADEIEPHLDTLATALYQNCPSGVGQGGRFRLSDKELDQVLAEGAHWCLSRGLATNDDVRHAEETGRLRGADPARVSKHARDRGRDQLGTLGAGNHFLEVDQVTAIYDEEAAEAYGLRLGQVVVLIHCGSRGLGHQVCTDYVRDFQKALQRYHIQLPDRELVCAPLNSPEGEAYTAAMQAAANFAFANRQVLAHLVRETFEQVFAGTGLPFDVRQVYDVAHNIGKIEWHTVDGQRMQVCVHRKGATRAFAPGSDEIPPDYRAVGQPVLVPGSMGTASYVLAGTQGAMEQTFGSTCHGAGRNLSRTAAKKQVRGEELKQRLSHQGIRVRAGSMRGLAEEAPVAYKQVEEVIEVVEGAGIARAVARLEPMAVIKG</sequence>
<evidence type="ECO:0000256" key="6">
    <source>
        <dbReference type="ARBA" id="ARBA00023134"/>
    </source>
</evidence>
<keyword evidence="6 11" id="KW-0342">GTP-binding</keyword>
<feature type="binding site" evidence="11">
    <location>
        <position position="482"/>
    </location>
    <ligand>
        <name>GMP</name>
        <dbReference type="ChEBI" id="CHEBI:58115"/>
    </ligand>
</feature>
<evidence type="ECO:0000256" key="4">
    <source>
        <dbReference type="ARBA" id="ARBA00022741"/>
    </source>
</evidence>
<keyword evidence="4 11" id="KW-0547">Nucleotide-binding</keyword>
<keyword evidence="7 12" id="KW-0464">Manganese</keyword>
<feature type="binding site" evidence="11">
    <location>
        <begin position="380"/>
        <end position="383"/>
    </location>
    <ligand>
        <name>GMP</name>
        <dbReference type="ChEBI" id="CHEBI:58115"/>
    </ligand>
</feature>
<dbReference type="EMBL" id="VIGC01000019">
    <property type="protein sequence ID" value="TQE94836.1"/>
    <property type="molecule type" value="Genomic_DNA"/>
</dbReference>
<evidence type="ECO:0000313" key="14">
    <source>
        <dbReference type="EMBL" id="TQE94836.1"/>
    </source>
</evidence>
<evidence type="ECO:0000256" key="3">
    <source>
        <dbReference type="ARBA" id="ARBA00022723"/>
    </source>
</evidence>
<feature type="binding site" evidence="12">
    <location>
        <position position="331"/>
    </location>
    <ligand>
        <name>Mn(2+)</name>
        <dbReference type="ChEBI" id="CHEBI:29035"/>
        <label>2</label>
    </ligand>
</feature>
<comment type="cofactor">
    <cofactor evidence="12 13">
        <name>Mn(2+)</name>
        <dbReference type="ChEBI" id="CHEBI:29035"/>
    </cofactor>
    <text evidence="12 13">Binds 2 manganese ions per subunit.</text>
</comment>
<evidence type="ECO:0000256" key="13">
    <source>
        <dbReference type="RuleBase" id="RU371113"/>
    </source>
</evidence>
<feature type="binding site" evidence="11">
    <location>
        <begin position="331"/>
        <end position="332"/>
    </location>
    <ligand>
        <name>GMP</name>
        <dbReference type="ChEBI" id="CHEBI:58115"/>
    </ligand>
</feature>
<proteinExistence type="inferred from homology"/>
<dbReference type="FunFam" id="3.90.1860.10:FF:000001">
    <property type="entry name" value="tRNA-splicing ligase RtcB homolog"/>
    <property type="match status" value="1"/>
</dbReference>
<evidence type="ECO:0000256" key="2">
    <source>
        <dbReference type="ARBA" id="ARBA00022598"/>
    </source>
</evidence>
<dbReference type="GO" id="GO:0042245">
    <property type="term" value="P:RNA repair"/>
    <property type="evidence" value="ECO:0007669"/>
    <property type="project" value="UniProtKB-KW"/>
</dbReference>
<reference evidence="14 15" key="1">
    <citation type="submission" date="2019-06" db="EMBL/GenBank/DDBJ databases">
        <title>Genome sequence of Litorilinea aerophila BAA-2444.</title>
        <authorList>
            <person name="Maclea K.S."/>
            <person name="Maurais E.G."/>
            <person name="Iannazzi L.C."/>
        </authorList>
    </citation>
    <scope>NUCLEOTIDE SEQUENCE [LARGE SCALE GENOMIC DNA]</scope>
    <source>
        <strain evidence="14 15">ATCC BAA-2444</strain>
    </source>
</reference>
<gene>
    <name evidence="13" type="primary">rtcB</name>
    <name evidence="14" type="ORF">FKZ61_14555</name>
</gene>
<dbReference type="Pfam" id="PF01139">
    <property type="entry name" value="RtcB"/>
    <property type="match status" value="1"/>
</dbReference>
<evidence type="ECO:0000256" key="10">
    <source>
        <dbReference type="PIRSR" id="PIRSR601233-1"/>
    </source>
</evidence>
<accession>A0A540VDJ0</accession>
<dbReference type="Proteomes" id="UP000317371">
    <property type="component" value="Unassembled WGS sequence"/>
</dbReference>
<dbReference type="InterPro" id="IPR001233">
    <property type="entry name" value="RtcB"/>
</dbReference>
<protein>
    <recommendedName>
        <fullName evidence="13">tRNA-splicing ligase RtcB</fullName>
        <ecNumber evidence="13">6.5.1.-</ecNumber>
    </recommendedName>
</protein>
<dbReference type="GO" id="GO:0005525">
    <property type="term" value="F:GTP binding"/>
    <property type="evidence" value="ECO:0007669"/>
    <property type="project" value="UniProtKB-KW"/>
</dbReference>
<feature type="binding site" evidence="12">
    <location>
        <position position="98"/>
    </location>
    <ligand>
        <name>Mn(2+)</name>
        <dbReference type="ChEBI" id="CHEBI:29035"/>
        <label>1</label>
    </ligand>
</feature>
<name>A0A540VDJ0_9CHLR</name>
<evidence type="ECO:0000256" key="12">
    <source>
        <dbReference type="PIRSR" id="PIRSR601233-3"/>
    </source>
</evidence>
<dbReference type="GO" id="GO:0170057">
    <property type="term" value="F:RNA ligase (GTP) activity"/>
    <property type="evidence" value="ECO:0007669"/>
    <property type="project" value="UniProtKB-EC"/>
</dbReference>
<organism evidence="14 15">
    <name type="scientific">Litorilinea aerophila</name>
    <dbReference type="NCBI Taxonomy" id="1204385"/>
    <lineage>
        <taxon>Bacteria</taxon>
        <taxon>Bacillati</taxon>
        <taxon>Chloroflexota</taxon>
        <taxon>Caldilineae</taxon>
        <taxon>Caldilineales</taxon>
        <taxon>Caldilineaceae</taxon>
        <taxon>Litorilinea</taxon>
    </lineage>
</organism>
<evidence type="ECO:0000313" key="15">
    <source>
        <dbReference type="Proteomes" id="UP000317371"/>
    </source>
</evidence>
<keyword evidence="3 12" id="KW-0479">Metal-binding</keyword>
<feature type="binding site" evidence="11">
    <location>
        <begin position="205"/>
        <end position="209"/>
    </location>
    <ligand>
        <name>GMP</name>
        <dbReference type="ChEBI" id="CHEBI:58115"/>
    </ligand>
</feature>
<dbReference type="GO" id="GO:0003972">
    <property type="term" value="F:RNA ligase (ATP) activity"/>
    <property type="evidence" value="ECO:0007669"/>
    <property type="project" value="TreeGrafter"/>
</dbReference>
<dbReference type="InterPro" id="IPR036025">
    <property type="entry name" value="RtcB-like_sf"/>
</dbReference>
<comment type="caution">
    <text evidence="14">The sequence shown here is derived from an EMBL/GenBank/DDBJ whole genome shotgun (WGS) entry which is preliminary data.</text>
</comment>
<evidence type="ECO:0000256" key="9">
    <source>
        <dbReference type="ARBA" id="ARBA00049514"/>
    </source>
</evidence>
<evidence type="ECO:0000256" key="5">
    <source>
        <dbReference type="ARBA" id="ARBA00022800"/>
    </source>
</evidence>
<comment type="catalytic activity">
    <reaction evidence="9">
        <text>a 3'-end 2',3'-cyclophospho-ribonucleotide-RNA + a 5'-end dephospho-ribonucleoside-RNA + GTP + H2O = a ribonucleotidyl-ribonucleotide-RNA + GMP + diphosphate + H(+)</text>
        <dbReference type="Rhea" id="RHEA:68080"/>
        <dbReference type="Rhea" id="RHEA-COMP:10464"/>
        <dbReference type="Rhea" id="RHEA-COMP:13936"/>
        <dbReference type="Rhea" id="RHEA-COMP:17355"/>
        <dbReference type="ChEBI" id="CHEBI:15377"/>
        <dbReference type="ChEBI" id="CHEBI:15378"/>
        <dbReference type="ChEBI" id="CHEBI:33019"/>
        <dbReference type="ChEBI" id="CHEBI:37565"/>
        <dbReference type="ChEBI" id="CHEBI:58115"/>
        <dbReference type="ChEBI" id="CHEBI:83064"/>
        <dbReference type="ChEBI" id="CHEBI:138284"/>
        <dbReference type="ChEBI" id="CHEBI:173118"/>
        <dbReference type="EC" id="6.5.1.8"/>
    </reaction>
</comment>